<reference evidence="3" key="1">
    <citation type="submission" date="2015-07" db="EMBL/GenBank/DDBJ databases">
        <title>Discovery of a poly(ethylene terephthalate assimilation.</title>
        <authorList>
            <person name="Yoshida S."/>
            <person name="Hiraga K."/>
            <person name="Takehana T."/>
            <person name="Taniguchi I."/>
            <person name="Yamaji H."/>
            <person name="Maeda Y."/>
            <person name="Toyohara K."/>
            <person name="Miyamoto K."/>
            <person name="Kimura Y."/>
            <person name="Oda K."/>
        </authorList>
    </citation>
    <scope>NUCLEOTIDE SEQUENCE [LARGE SCALE GENOMIC DNA]</scope>
    <source>
        <strain evidence="3">NBRC 110686 / TISTR 2288 / 201-F6</strain>
    </source>
</reference>
<evidence type="ECO:0000313" key="3">
    <source>
        <dbReference type="Proteomes" id="UP000037660"/>
    </source>
</evidence>
<feature type="transmembrane region" description="Helical" evidence="1">
    <location>
        <begin position="100"/>
        <end position="121"/>
    </location>
</feature>
<keyword evidence="1 2" id="KW-0812">Transmembrane</keyword>
<reference evidence="2 3" key="2">
    <citation type="journal article" date="2016" name="Science">
        <title>A bacterium that degrades and assimilates poly(ethylene terephthalate).</title>
        <authorList>
            <person name="Yoshida S."/>
            <person name="Hiraga K."/>
            <person name="Takehana T."/>
            <person name="Taniguchi I."/>
            <person name="Yamaji H."/>
            <person name="Maeda Y."/>
            <person name="Toyohara K."/>
            <person name="Miyamoto K."/>
            <person name="Kimura Y."/>
            <person name="Oda K."/>
        </authorList>
    </citation>
    <scope>NUCLEOTIDE SEQUENCE [LARGE SCALE GENOMIC DNA]</scope>
    <source>
        <strain evidence="3">NBRC 110686 / TISTR 2288 / 201-F6</strain>
    </source>
</reference>
<dbReference type="AlphaFoldDB" id="A0A0K8NU20"/>
<dbReference type="EMBL" id="BBYR01000003">
    <property type="protein sequence ID" value="GAP33911.1"/>
    <property type="molecule type" value="Genomic_DNA"/>
</dbReference>
<dbReference type="RefSeq" id="WP_082367771.1">
    <property type="nucleotide sequence ID" value="NZ_BBYR01000003.1"/>
</dbReference>
<keyword evidence="1" id="KW-0472">Membrane</keyword>
<proteinExistence type="predicted"/>
<comment type="caution">
    <text evidence="2">The sequence shown here is derived from an EMBL/GenBank/DDBJ whole genome shotgun (WGS) entry which is preliminary data.</text>
</comment>
<dbReference type="STRING" id="1547922.ISF6_1689"/>
<dbReference type="Proteomes" id="UP000037660">
    <property type="component" value="Unassembled WGS sequence"/>
</dbReference>
<organism evidence="2 3">
    <name type="scientific">Piscinibacter sakaiensis</name>
    <name type="common">Ideonella sakaiensis</name>
    <dbReference type="NCBI Taxonomy" id="1547922"/>
    <lineage>
        <taxon>Bacteria</taxon>
        <taxon>Pseudomonadati</taxon>
        <taxon>Pseudomonadota</taxon>
        <taxon>Betaproteobacteria</taxon>
        <taxon>Burkholderiales</taxon>
        <taxon>Sphaerotilaceae</taxon>
        <taxon>Piscinibacter</taxon>
    </lineage>
</organism>
<evidence type="ECO:0000313" key="2">
    <source>
        <dbReference type="EMBL" id="GAP33911.1"/>
    </source>
</evidence>
<protein>
    <submittedName>
        <fullName evidence="2">Putative transmembrane protein</fullName>
    </submittedName>
</protein>
<feature type="transmembrane region" description="Helical" evidence="1">
    <location>
        <begin position="12"/>
        <end position="32"/>
    </location>
</feature>
<dbReference type="Pfam" id="PF10861">
    <property type="entry name" value="DUF2784"/>
    <property type="match status" value="1"/>
</dbReference>
<accession>A0A0K8NU20</accession>
<evidence type="ECO:0000256" key="1">
    <source>
        <dbReference type="SAM" id="Phobius"/>
    </source>
</evidence>
<feature type="transmembrane region" description="Helical" evidence="1">
    <location>
        <begin position="44"/>
        <end position="63"/>
    </location>
</feature>
<dbReference type="OrthoDB" id="370375at2"/>
<gene>
    <name evidence="2" type="ORF">ISF6_1689</name>
</gene>
<keyword evidence="3" id="KW-1185">Reference proteome</keyword>
<keyword evidence="1" id="KW-1133">Transmembrane helix</keyword>
<dbReference type="InterPro" id="IPR021218">
    <property type="entry name" value="DUF2784"/>
</dbReference>
<name>A0A0K8NU20_PISS1</name>
<sequence>MPPAALADAVLFAHAALVLAVVGLLPLVWLGGRRGWAWVRWRPLRLAHLATIGLVVVQAWLGWTCPLTLLEDALRAEAGLAVSEAGFIARWVHRLLYHPLPPIIFVLAYSAFGAAVAWTWWRVPPRRRGEPADAGAASGRRATWESH</sequence>